<dbReference type="Gene3D" id="2.40.70.10">
    <property type="entry name" value="Acid Proteases"/>
    <property type="match status" value="2"/>
</dbReference>
<dbReference type="InterPro" id="IPR033121">
    <property type="entry name" value="PEPTIDASE_A1"/>
</dbReference>
<name>A0A8H6N0J3_9PEZI</name>
<comment type="similarity">
    <text evidence="1">Belongs to the peptidase A1 family.</text>
</comment>
<dbReference type="PROSITE" id="PS51767">
    <property type="entry name" value="PEPTIDASE_A1"/>
    <property type="match status" value="1"/>
</dbReference>
<evidence type="ECO:0000256" key="2">
    <source>
        <dbReference type="ARBA" id="ARBA00022750"/>
    </source>
</evidence>
<feature type="signal peptide" evidence="3">
    <location>
        <begin position="1"/>
        <end position="16"/>
    </location>
</feature>
<dbReference type="Proteomes" id="UP000652219">
    <property type="component" value="Unassembled WGS sequence"/>
</dbReference>
<reference evidence="5 6" key="1">
    <citation type="journal article" date="2020" name="Phytopathology">
        <title>Genome Sequence Resources of Colletotrichum truncatum, C. plurivorum, C. musicola, and C. sojae: Four Species Pathogenic to Soybean (Glycine max).</title>
        <authorList>
            <person name="Rogerio F."/>
            <person name="Boufleur T.R."/>
            <person name="Ciampi-Guillardi M."/>
            <person name="Sukno S.A."/>
            <person name="Thon M.R."/>
            <person name="Massola Junior N.S."/>
            <person name="Baroncelli R."/>
        </authorList>
    </citation>
    <scope>NUCLEOTIDE SEQUENCE [LARGE SCALE GENOMIC DNA]</scope>
    <source>
        <strain evidence="5 6">LFN0009</strain>
    </source>
</reference>
<dbReference type="InterPro" id="IPR021109">
    <property type="entry name" value="Peptidase_aspartic_dom_sf"/>
</dbReference>
<feature type="chain" id="PRO_5034292753" evidence="3">
    <location>
        <begin position="17"/>
        <end position="457"/>
    </location>
</feature>
<dbReference type="PANTHER" id="PTHR47966:SF1">
    <property type="entry name" value="ASPARTYL PROTEINASE"/>
    <property type="match status" value="1"/>
</dbReference>
<dbReference type="PROSITE" id="PS00141">
    <property type="entry name" value="ASP_PROTEASE"/>
    <property type="match status" value="1"/>
</dbReference>
<dbReference type="SUPFAM" id="SSF50630">
    <property type="entry name" value="Acid proteases"/>
    <property type="match status" value="1"/>
</dbReference>
<organism evidence="5 6">
    <name type="scientific">Colletotrichum sojae</name>
    <dbReference type="NCBI Taxonomy" id="2175907"/>
    <lineage>
        <taxon>Eukaryota</taxon>
        <taxon>Fungi</taxon>
        <taxon>Dikarya</taxon>
        <taxon>Ascomycota</taxon>
        <taxon>Pezizomycotina</taxon>
        <taxon>Sordariomycetes</taxon>
        <taxon>Hypocreomycetidae</taxon>
        <taxon>Glomerellales</taxon>
        <taxon>Glomerellaceae</taxon>
        <taxon>Colletotrichum</taxon>
        <taxon>Colletotrichum orchidearum species complex</taxon>
    </lineage>
</organism>
<keyword evidence="3" id="KW-0732">Signal</keyword>
<gene>
    <name evidence="5" type="ORF">CSOJ01_03800</name>
</gene>
<dbReference type="Pfam" id="PF00026">
    <property type="entry name" value="Asp"/>
    <property type="match status" value="1"/>
</dbReference>
<evidence type="ECO:0000256" key="1">
    <source>
        <dbReference type="ARBA" id="ARBA00007447"/>
    </source>
</evidence>
<evidence type="ECO:0000313" key="6">
    <source>
        <dbReference type="Proteomes" id="UP000652219"/>
    </source>
</evidence>
<feature type="domain" description="Peptidase A1" evidence="4">
    <location>
        <begin position="117"/>
        <end position="443"/>
    </location>
</feature>
<proteinExistence type="inferred from homology"/>
<keyword evidence="5" id="KW-0645">Protease</keyword>
<dbReference type="GO" id="GO:0004190">
    <property type="term" value="F:aspartic-type endopeptidase activity"/>
    <property type="evidence" value="ECO:0007669"/>
    <property type="project" value="UniProtKB-KW"/>
</dbReference>
<protein>
    <submittedName>
        <fullName evidence="5">Eukaryotic aspartyl protease</fullName>
    </submittedName>
</protein>
<evidence type="ECO:0000313" key="5">
    <source>
        <dbReference type="EMBL" id="KAF6814970.1"/>
    </source>
</evidence>
<dbReference type="InterPro" id="IPR001969">
    <property type="entry name" value="Aspartic_peptidase_AS"/>
</dbReference>
<evidence type="ECO:0000259" key="4">
    <source>
        <dbReference type="PROSITE" id="PS51767"/>
    </source>
</evidence>
<sequence length="457" mass="49925">MRPSLIPLAWLAVANAIPTAQQPEQPAAAAAAAAAAADDSARQSFMLPVRTNPDYVPDGPAEFAAARRKWNMPVPEALDTHLLNRRQYSCTFYPLPSPLANPAAIAQTTSAKGDSYWLTDIYVGHPEAQVIPVMIDSGTSNFWLMSTDTQFGDAAKNGKHTLYDPSKSVVSQEIPNVTWKTEYGDGSGLSGKVYFEQLRIGSSKDQYWFNITNATVQSVVSVSNRWAVDPNLSGVLGLSKRRAVETKPRFPSLLNRMSSHLHFPYIDVDLRGNSSLGYWGFGNSVGGGRELINEPPMPNSDDWDFRIPRIRMTSMGDVEWLMYEFTATIDTGTTLVLLPPKLVASYYAEIPESSFDETLDSYLFPCSIASGIPGINFMTGGKYIGTIEKEHINLGPVPGDGERCYGGIQKSGSETHAIFGGVALKSMHVRLNFGTDQGFVSFGKKGMDVCSFTMLCK</sequence>
<keyword evidence="2" id="KW-0064">Aspartyl protease</keyword>
<keyword evidence="6" id="KW-1185">Reference proteome</keyword>
<comment type="caution">
    <text evidence="5">The sequence shown here is derived from an EMBL/GenBank/DDBJ whole genome shotgun (WGS) entry which is preliminary data.</text>
</comment>
<keyword evidence="2" id="KW-0378">Hydrolase</keyword>
<dbReference type="AlphaFoldDB" id="A0A8H6N0J3"/>
<dbReference type="GO" id="GO:0006508">
    <property type="term" value="P:proteolysis"/>
    <property type="evidence" value="ECO:0007669"/>
    <property type="project" value="UniProtKB-KW"/>
</dbReference>
<dbReference type="PANTHER" id="PTHR47966">
    <property type="entry name" value="BETA-SITE APP-CLEAVING ENZYME, ISOFORM A-RELATED"/>
    <property type="match status" value="1"/>
</dbReference>
<dbReference type="InterPro" id="IPR001461">
    <property type="entry name" value="Aspartic_peptidase_A1"/>
</dbReference>
<evidence type="ECO:0000256" key="3">
    <source>
        <dbReference type="SAM" id="SignalP"/>
    </source>
</evidence>
<accession>A0A8H6N0J3</accession>
<dbReference type="EMBL" id="WIGN01000039">
    <property type="protein sequence ID" value="KAF6814970.1"/>
    <property type="molecule type" value="Genomic_DNA"/>
</dbReference>